<feature type="transmembrane region" description="Helical" evidence="7">
    <location>
        <begin position="239"/>
        <end position="258"/>
    </location>
</feature>
<dbReference type="AlphaFoldDB" id="A0A7T7XK61"/>
<evidence type="ECO:0000256" key="1">
    <source>
        <dbReference type="ARBA" id="ARBA00004651"/>
    </source>
</evidence>
<comment type="subcellular location">
    <subcellularLocation>
        <location evidence="1 7">Cell membrane</location>
        <topology evidence="1 7">Multi-pass membrane protein</topology>
    </subcellularLocation>
</comment>
<accession>A0A7T7XK61</accession>
<dbReference type="PANTHER" id="PTHR43744">
    <property type="entry name" value="ABC TRANSPORTER PERMEASE PROTEIN MG189-RELATED-RELATED"/>
    <property type="match status" value="1"/>
</dbReference>
<protein>
    <submittedName>
        <fullName evidence="9">Carbohydrate ABC transporter permease</fullName>
    </submittedName>
</protein>
<dbReference type="PANTHER" id="PTHR43744:SF12">
    <property type="entry name" value="ABC TRANSPORTER PERMEASE PROTEIN MG189-RELATED"/>
    <property type="match status" value="1"/>
</dbReference>
<keyword evidence="4 7" id="KW-0812">Transmembrane</keyword>
<evidence type="ECO:0000256" key="2">
    <source>
        <dbReference type="ARBA" id="ARBA00022448"/>
    </source>
</evidence>
<keyword evidence="6 7" id="KW-0472">Membrane</keyword>
<dbReference type="Gene3D" id="1.10.3720.10">
    <property type="entry name" value="MetI-like"/>
    <property type="match status" value="1"/>
</dbReference>
<feature type="transmembrane region" description="Helical" evidence="7">
    <location>
        <begin position="75"/>
        <end position="96"/>
    </location>
</feature>
<evidence type="ECO:0000256" key="6">
    <source>
        <dbReference type="ARBA" id="ARBA00023136"/>
    </source>
</evidence>
<dbReference type="Proteomes" id="UP000595917">
    <property type="component" value="Chromosome"/>
</dbReference>
<organism evidence="9 10">
    <name type="scientific">Breznakiella homolactica</name>
    <dbReference type="NCBI Taxonomy" id="2798577"/>
    <lineage>
        <taxon>Bacteria</taxon>
        <taxon>Pseudomonadati</taxon>
        <taxon>Spirochaetota</taxon>
        <taxon>Spirochaetia</taxon>
        <taxon>Spirochaetales</taxon>
        <taxon>Breznakiellaceae</taxon>
        <taxon>Breznakiella</taxon>
    </lineage>
</organism>
<sequence>MEKKSVIGRILTYTAVVLSSIIMAFPFLWMLSASFKDDLDVFVFPIQWIPETFKFENYSYIWNKAHYPILFGNTLFLAVTITILQIITCSMAAYAFSKIIFPERNKLFLAYLATLMIPMQAIMIPQFMIIRSMGLANTRMALILTQAFNPMGVFLLRQYYQGIPNELSEAARIDGLTEFGIYSRVVLPLAKPAVASLTIFTSVAVWNDFLPPLIYINSPSKYTIQLGLRNLISEFSAEYAPIMAASVISLIPILILFLTCQKFFVEGAATTGLKG</sequence>
<evidence type="ECO:0000259" key="8">
    <source>
        <dbReference type="PROSITE" id="PS50928"/>
    </source>
</evidence>
<evidence type="ECO:0000256" key="3">
    <source>
        <dbReference type="ARBA" id="ARBA00022475"/>
    </source>
</evidence>
<feature type="domain" description="ABC transmembrane type-1" evidence="8">
    <location>
        <begin position="71"/>
        <end position="260"/>
    </location>
</feature>
<evidence type="ECO:0000256" key="7">
    <source>
        <dbReference type="RuleBase" id="RU363032"/>
    </source>
</evidence>
<dbReference type="PROSITE" id="PS50928">
    <property type="entry name" value="ABC_TM1"/>
    <property type="match status" value="1"/>
</dbReference>
<evidence type="ECO:0000313" key="10">
    <source>
        <dbReference type="Proteomes" id="UP000595917"/>
    </source>
</evidence>
<comment type="similarity">
    <text evidence="7">Belongs to the binding-protein-dependent transport system permease family.</text>
</comment>
<dbReference type="CDD" id="cd06261">
    <property type="entry name" value="TM_PBP2"/>
    <property type="match status" value="1"/>
</dbReference>
<keyword evidence="2 7" id="KW-0813">Transport</keyword>
<feature type="transmembrane region" description="Helical" evidence="7">
    <location>
        <begin position="12"/>
        <end position="31"/>
    </location>
</feature>
<dbReference type="InterPro" id="IPR000515">
    <property type="entry name" value="MetI-like"/>
</dbReference>
<feature type="transmembrane region" description="Helical" evidence="7">
    <location>
        <begin position="108"/>
        <end position="128"/>
    </location>
</feature>
<dbReference type="RefSeq" id="WP_215625043.1">
    <property type="nucleotide sequence ID" value="NZ_CP067089.2"/>
</dbReference>
<gene>
    <name evidence="9" type="ORF">JFL75_12365</name>
</gene>
<dbReference type="EMBL" id="CP067089">
    <property type="protein sequence ID" value="QQO07737.1"/>
    <property type="molecule type" value="Genomic_DNA"/>
</dbReference>
<evidence type="ECO:0000313" key="9">
    <source>
        <dbReference type="EMBL" id="QQO07737.1"/>
    </source>
</evidence>
<dbReference type="KEGG" id="bhc:JFL75_12365"/>
<proteinExistence type="inferred from homology"/>
<reference evidence="9" key="1">
    <citation type="submission" date="2021-01" db="EMBL/GenBank/DDBJ databases">
        <title>Description of Breznakiella homolactica.</title>
        <authorList>
            <person name="Song Y."/>
            <person name="Brune A."/>
        </authorList>
    </citation>
    <scope>NUCLEOTIDE SEQUENCE</scope>
    <source>
        <strain evidence="9">RmG30</strain>
    </source>
</reference>
<evidence type="ECO:0000256" key="4">
    <source>
        <dbReference type="ARBA" id="ARBA00022692"/>
    </source>
</evidence>
<name>A0A7T7XK61_9SPIR</name>
<dbReference type="GO" id="GO:0005886">
    <property type="term" value="C:plasma membrane"/>
    <property type="evidence" value="ECO:0007669"/>
    <property type="project" value="UniProtKB-SubCell"/>
</dbReference>
<dbReference type="GO" id="GO:0055085">
    <property type="term" value="P:transmembrane transport"/>
    <property type="evidence" value="ECO:0007669"/>
    <property type="project" value="InterPro"/>
</dbReference>
<keyword evidence="10" id="KW-1185">Reference proteome</keyword>
<keyword evidence="3" id="KW-1003">Cell membrane</keyword>
<keyword evidence="5 7" id="KW-1133">Transmembrane helix</keyword>
<dbReference type="Pfam" id="PF00528">
    <property type="entry name" value="BPD_transp_1"/>
    <property type="match status" value="1"/>
</dbReference>
<dbReference type="SUPFAM" id="SSF161098">
    <property type="entry name" value="MetI-like"/>
    <property type="match status" value="1"/>
</dbReference>
<evidence type="ECO:0000256" key="5">
    <source>
        <dbReference type="ARBA" id="ARBA00022989"/>
    </source>
</evidence>
<dbReference type="InterPro" id="IPR035906">
    <property type="entry name" value="MetI-like_sf"/>
</dbReference>